<organism evidence="2 3">
    <name type="scientific">Cytospora mali</name>
    <name type="common">Apple Valsa canker fungus</name>
    <name type="synonym">Valsa mali</name>
    <dbReference type="NCBI Taxonomy" id="578113"/>
    <lineage>
        <taxon>Eukaryota</taxon>
        <taxon>Fungi</taxon>
        <taxon>Dikarya</taxon>
        <taxon>Ascomycota</taxon>
        <taxon>Pezizomycotina</taxon>
        <taxon>Sordariomycetes</taxon>
        <taxon>Sordariomycetidae</taxon>
        <taxon>Diaporthales</taxon>
        <taxon>Cytosporaceae</taxon>
        <taxon>Cytospora</taxon>
    </lineage>
</organism>
<evidence type="ECO:0000256" key="1">
    <source>
        <dbReference type="SAM" id="MobiDB-lite"/>
    </source>
</evidence>
<feature type="compositionally biased region" description="Basic and acidic residues" evidence="1">
    <location>
        <begin position="50"/>
        <end position="59"/>
    </location>
</feature>
<proteinExistence type="predicted"/>
<sequence>MQQANSVHTDDLTDMNISEVFREAARLHRQMVAVDQRLAELLGGAPPHGEAGRNSRTEEASIDQAGARPSGGWVVVC</sequence>
<protein>
    <submittedName>
        <fullName evidence="2">Uncharacterized protein</fullName>
    </submittedName>
</protein>
<gene>
    <name evidence="2" type="ORF">VM1G_11415</name>
</gene>
<feature type="region of interest" description="Disordered" evidence="1">
    <location>
        <begin position="43"/>
        <end position="77"/>
    </location>
</feature>
<name>A0A194VPH8_CYTMA</name>
<evidence type="ECO:0000313" key="3">
    <source>
        <dbReference type="Proteomes" id="UP000078559"/>
    </source>
</evidence>
<dbReference type="Proteomes" id="UP000078559">
    <property type="component" value="Chromosome 2"/>
</dbReference>
<dbReference type="EMBL" id="CM003099">
    <property type="protein sequence ID" value="KUI66079.1"/>
    <property type="molecule type" value="Genomic_DNA"/>
</dbReference>
<keyword evidence="3" id="KW-1185">Reference proteome</keyword>
<reference evidence="2" key="1">
    <citation type="submission" date="2014-12" db="EMBL/GenBank/DDBJ databases">
        <title>Genome Sequence of Valsa Canker Pathogens Uncovers a Specific Adaption of Colonization on Woody Bark.</title>
        <authorList>
            <person name="Yin Z."/>
            <person name="Liu H."/>
            <person name="Gao X."/>
            <person name="Li Z."/>
            <person name="Song N."/>
            <person name="Ke X."/>
            <person name="Dai Q."/>
            <person name="Wu Y."/>
            <person name="Sun Y."/>
            <person name="Xu J.-R."/>
            <person name="Kang Z.K."/>
            <person name="Wang L."/>
            <person name="Huang L."/>
        </authorList>
    </citation>
    <scope>NUCLEOTIDE SEQUENCE [LARGE SCALE GENOMIC DNA]</scope>
    <source>
        <strain evidence="2">03-8</strain>
    </source>
</reference>
<evidence type="ECO:0000313" key="2">
    <source>
        <dbReference type="EMBL" id="KUI66079.1"/>
    </source>
</evidence>
<dbReference type="SMR" id="A0A194VPH8"/>
<accession>A0A194VPH8</accession>
<dbReference type="AlphaFoldDB" id="A0A194VPH8"/>